<gene>
    <name evidence="2" type="ORF">BG262_05795</name>
</gene>
<dbReference type="RefSeq" id="WP_070788466.1">
    <property type="nucleotide sequence ID" value="NZ_MKIQ01000029.1"/>
</dbReference>
<protein>
    <submittedName>
        <fullName evidence="2">Uncharacterized protein</fullName>
    </submittedName>
</protein>
<proteinExistence type="predicted"/>
<reference evidence="3" key="1">
    <citation type="submission" date="2016-09" db="EMBL/GenBank/DDBJ databases">
        <title>Draft genome sequence of a novel species of the family Streptococcaceae isolated from flowers.</title>
        <authorList>
            <person name="Chuah L.-O."/>
            <person name="Yap K.-P."/>
            <person name="Thong K.L."/>
            <person name="Liong M.T."/>
            <person name="Ahmad R."/>
            <person name="Rusul G."/>
        </authorList>
    </citation>
    <scope>NUCLEOTIDE SEQUENCE [LARGE SCALE GENOMIC DNA]</scope>
    <source>
        <strain evidence="3">HibF3</strain>
    </source>
</reference>
<name>A0A9Q5JFE4_9LACT</name>
<keyword evidence="1" id="KW-1133">Transmembrane helix</keyword>
<feature type="transmembrane region" description="Helical" evidence="1">
    <location>
        <begin position="5"/>
        <end position="26"/>
    </location>
</feature>
<accession>A0A9Q5JFE4</accession>
<dbReference type="EMBL" id="MKIQ01000029">
    <property type="protein sequence ID" value="OFI45996.1"/>
    <property type="molecule type" value="Genomic_DNA"/>
</dbReference>
<evidence type="ECO:0000313" key="2">
    <source>
        <dbReference type="EMBL" id="OFI45996.1"/>
    </source>
</evidence>
<organism evidence="2 3">
    <name type="scientific">Floricoccus penangensis</name>
    <dbReference type="NCBI Taxonomy" id="1859475"/>
    <lineage>
        <taxon>Bacteria</taxon>
        <taxon>Bacillati</taxon>
        <taxon>Bacillota</taxon>
        <taxon>Bacilli</taxon>
        <taxon>Lactobacillales</taxon>
        <taxon>Streptococcaceae</taxon>
        <taxon>Floricoccus</taxon>
    </lineage>
</organism>
<sequence>MKKIFLFIITILMYIAGIISLVLVPFISTARLYILIVLIVFVTTFCSGKIVPNTKESEYIIEKKE</sequence>
<keyword evidence="1" id="KW-0472">Membrane</keyword>
<comment type="caution">
    <text evidence="2">The sequence shown here is derived from an EMBL/GenBank/DDBJ whole genome shotgun (WGS) entry which is preliminary data.</text>
</comment>
<dbReference type="Proteomes" id="UP000177273">
    <property type="component" value="Unassembled WGS sequence"/>
</dbReference>
<evidence type="ECO:0000313" key="3">
    <source>
        <dbReference type="Proteomes" id="UP000177273"/>
    </source>
</evidence>
<feature type="transmembrane region" description="Helical" evidence="1">
    <location>
        <begin position="32"/>
        <end position="51"/>
    </location>
</feature>
<evidence type="ECO:0000256" key="1">
    <source>
        <dbReference type="SAM" id="Phobius"/>
    </source>
</evidence>
<keyword evidence="3" id="KW-1185">Reference proteome</keyword>
<dbReference type="AlphaFoldDB" id="A0A9Q5JFE4"/>
<keyword evidence="1" id="KW-0812">Transmembrane</keyword>